<dbReference type="Proteomes" id="UP001163823">
    <property type="component" value="Chromosome 3"/>
</dbReference>
<organism evidence="2 3">
    <name type="scientific">Quillaja saponaria</name>
    <name type="common">Soap bark tree</name>
    <dbReference type="NCBI Taxonomy" id="32244"/>
    <lineage>
        <taxon>Eukaryota</taxon>
        <taxon>Viridiplantae</taxon>
        <taxon>Streptophyta</taxon>
        <taxon>Embryophyta</taxon>
        <taxon>Tracheophyta</taxon>
        <taxon>Spermatophyta</taxon>
        <taxon>Magnoliopsida</taxon>
        <taxon>eudicotyledons</taxon>
        <taxon>Gunneridae</taxon>
        <taxon>Pentapetalae</taxon>
        <taxon>rosids</taxon>
        <taxon>fabids</taxon>
        <taxon>Fabales</taxon>
        <taxon>Quillajaceae</taxon>
        <taxon>Quillaja</taxon>
    </lineage>
</organism>
<protein>
    <submittedName>
        <fullName evidence="2">Uncharacterized protein</fullName>
    </submittedName>
</protein>
<evidence type="ECO:0000313" key="2">
    <source>
        <dbReference type="EMBL" id="KAJ7976744.1"/>
    </source>
</evidence>
<dbReference type="AlphaFoldDB" id="A0AAD7Q8A8"/>
<comment type="caution">
    <text evidence="2">The sequence shown here is derived from an EMBL/GenBank/DDBJ whole genome shotgun (WGS) entry which is preliminary data.</text>
</comment>
<evidence type="ECO:0000313" key="3">
    <source>
        <dbReference type="Proteomes" id="UP001163823"/>
    </source>
</evidence>
<keyword evidence="3" id="KW-1185">Reference proteome</keyword>
<name>A0AAD7Q8A8_QUISA</name>
<dbReference type="EMBL" id="JARAOO010000003">
    <property type="protein sequence ID" value="KAJ7976744.1"/>
    <property type="molecule type" value="Genomic_DNA"/>
</dbReference>
<accession>A0AAD7Q8A8</accession>
<gene>
    <name evidence="2" type="ORF">O6P43_006479</name>
</gene>
<reference evidence="2" key="1">
    <citation type="journal article" date="2023" name="Science">
        <title>Elucidation of the pathway for biosynthesis of saponin adjuvants from the soapbark tree.</title>
        <authorList>
            <person name="Reed J."/>
            <person name="Orme A."/>
            <person name="El-Demerdash A."/>
            <person name="Owen C."/>
            <person name="Martin L.B.B."/>
            <person name="Misra R.C."/>
            <person name="Kikuchi S."/>
            <person name="Rejzek M."/>
            <person name="Martin A.C."/>
            <person name="Harkess A."/>
            <person name="Leebens-Mack J."/>
            <person name="Louveau T."/>
            <person name="Stephenson M.J."/>
            <person name="Osbourn A."/>
        </authorList>
    </citation>
    <scope>NUCLEOTIDE SEQUENCE</scope>
    <source>
        <strain evidence="2">S10</strain>
    </source>
</reference>
<sequence>MIASKVAPTEGMAFMKSSSRVCKTDKIQEITDVESSSSTEGKGKKSLHGMDVQDASLMHTEQSTLTPLLELQKNQRKRKSESYVIGSRDPGHHLIEVVSNSSSAVSSKRQQNSGITIDGGSFSKSVNRKINQYEAARDGLALYERINSVLGSEKIIKKVFPITAEIENSTVKAELSNSDEGTTDNGNKEDLQLTRLYSIINSHLEDSVLLPAASYDLKILTVEYMRNIGKRYRLKCTNLAKLPLLKLLVDKLPKSEVLELLASKPGS</sequence>
<evidence type="ECO:0000256" key="1">
    <source>
        <dbReference type="SAM" id="MobiDB-lite"/>
    </source>
</evidence>
<feature type="region of interest" description="Disordered" evidence="1">
    <location>
        <begin position="99"/>
        <end position="118"/>
    </location>
</feature>
<proteinExistence type="predicted"/>
<dbReference type="KEGG" id="qsa:O6P43_006479"/>